<comment type="caution">
    <text evidence="1">The sequence shown here is derived from an EMBL/GenBank/DDBJ whole genome shotgun (WGS) entry which is preliminary data.</text>
</comment>
<accession>A0ABU9NL38</accession>
<reference evidence="1 2" key="1">
    <citation type="submission" date="2024-03" db="EMBL/GenBank/DDBJ databases">
        <title>Two novel species of the genus Flavobacterium exhibiting potentially degradation of complex polysaccharides.</title>
        <authorList>
            <person name="Lian X."/>
        </authorList>
    </citation>
    <scope>NUCLEOTIDE SEQUENCE [LARGE SCALE GENOMIC DNA]</scope>
    <source>
        <strain evidence="1 2">N6</strain>
    </source>
</reference>
<evidence type="ECO:0008006" key="3">
    <source>
        <dbReference type="Google" id="ProtNLM"/>
    </source>
</evidence>
<protein>
    <recommendedName>
        <fullName evidence="3">SprT-like family protein</fullName>
    </recommendedName>
</protein>
<evidence type="ECO:0000313" key="2">
    <source>
        <dbReference type="Proteomes" id="UP001468798"/>
    </source>
</evidence>
<dbReference type="RefSeq" id="WP_342691076.1">
    <property type="nucleotide sequence ID" value="NZ_JBCGDP010000004.1"/>
</dbReference>
<name>A0ABU9NL38_9FLAO</name>
<sequence length="269" mass="31646">MKDIDKGNPHDELANFDDQLEIPPNDRDRLLQELEKFNKWLINEKVTESLFNIKDVTIEPPGSGDWIMKVYNSDGAQKVSFNPLNLNAWGYDFFEVVILHEYFHLVVQKVPNKDDAVKIKDYFGSDFMSLIDIEADFYVALYLKEIKDYDIDTYWELNFKGSTAFSDEWIRAKKFERFLGSLLSVNKMFLSSTKIFDLYLPSISPVYTEDHMKILVLKREHIYFEEINASYQDFIDIKKIYKQPSHHSLEGYKTTIKKFTAKALNITIE</sequence>
<keyword evidence="2" id="KW-1185">Reference proteome</keyword>
<gene>
    <name evidence="1" type="ORF">WFZ86_05895</name>
</gene>
<organism evidence="1 2">
    <name type="scientific">Flavobacterium polysaccharolyticum</name>
    <dbReference type="NCBI Taxonomy" id="3133148"/>
    <lineage>
        <taxon>Bacteria</taxon>
        <taxon>Pseudomonadati</taxon>
        <taxon>Bacteroidota</taxon>
        <taxon>Flavobacteriia</taxon>
        <taxon>Flavobacteriales</taxon>
        <taxon>Flavobacteriaceae</taxon>
        <taxon>Flavobacterium</taxon>
    </lineage>
</organism>
<dbReference type="EMBL" id="JBCGDP010000004">
    <property type="protein sequence ID" value="MEM0576023.1"/>
    <property type="molecule type" value="Genomic_DNA"/>
</dbReference>
<dbReference type="Proteomes" id="UP001468798">
    <property type="component" value="Unassembled WGS sequence"/>
</dbReference>
<proteinExistence type="predicted"/>
<evidence type="ECO:0000313" key="1">
    <source>
        <dbReference type="EMBL" id="MEM0576023.1"/>
    </source>
</evidence>